<dbReference type="EnsemblMetazoa" id="ASIC017239-RA">
    <property type="protein sequence ID" value="ASIC017239-PA"/>
    <property type="gene ID" value="ASIC017239"/>
</dbReference>
<dbReference type="EMBL" id="KE525343">
    <property type="protein sequence ID" value="KFB49233.1"/>
    <property type="molecule type" value="Genomic_DNA"/>
</dbReference>
<dbReference type="VEuPathDB" id="VectorBase:ASIC017239"/>
<reference evidence="3" key="2">
    <citation type="submission" date="2020-05" db="UniProtKB">
        <authorList>
            <consortium name="EnsemblMetazoa"/>
        </authorList>
    </citation>
    <scope>IDENTIFICATION</scope>
</reference>
<dbReference type="EMBL" id="ATLV01023476">
    <property type="status" value="NOT_ANNOTATED_CDS"/>
    <property type="molecule type" value="Genomic_DNA"/>
</dbReference>
<evidence type="ECO:0000313" key="2">
    <source>
        <dbReference type="EMBL" id="KFB49233.1"/>
    </source>
</evidence>
<protein>
    <submittedName>
        <fullName evidence="2 3">Uncharacterized protein</fullName>
    </submittedName>
</protein>
<dbReference type="AlphaFoldDB" id="A0A084WG89"/>
<evidence type="ECO:0000313" key="3">
    <source>
        <dbReference type="EnsemblMetazoa" id="ASIC017239-PA"/>
    </source>
</evidence>
<name>A0A084WG89_ANOSI</name>
<feature type="region of interest" description="Disordered" evidence="1">
    <location>
        <begin position="55"/>
        <end position="91"/>
    </location>
</feature>
<keyword evidence="4" id="KW-1185">Reference proteome</keyword>
<gene>
    <name evidence="2" type="ORF">ZHAS_00017239</name>
</gene>
<evidence type="ECO:0000256" key="1">
    <source>
        <dbReference type="SAM" id="MobiDB-lite"/>
    </source>
</evidence>
<reference evidence="2 4" key="1">
    <citation type="journal article" date="2014" name="BMC Genomics">
        <title>Genome sequence of Anopheles sinensis provides insight into genetics basis of mosquito competence for malaria parasites.</title>
        <authorList>
            <person name="Zhou D."/>
            <person name="Zhang D."/>
            <person name="Ding G."/>
            <person name="Shi L."/>
            <person name="Hou Q."/>
            <person name="Ye Y."/>
            <person name="Xu Y."/>
            <person name="Zhou H."/>
            <person name="Xiong C."/>
            <person name="Li S."/>
            <person name="Yu J."/>
            <person name="Hong S."/>
            <person name="Yu X."/>
            <person name="Zou P."/>
            <person name="Chen C."/>
            <person name="Chang X."/>
            <person name="Wang W."/>
            <person name="Lv Y."/>
            <person name="Sun Y."/>
            <person name="Ma L."/>
            <person name="Shen B."/>
            <person name="Zhu C."/>
        </authorList>
    </citation>
    <scope>NUCLEOTIDE SEQUENCE [LARGE SCALE GENOMIC DNA]</scope>
</reference>
<accession>A0A084WG89</accession>
<sequence>MLPGCDTTARDKFMTPAHVRAARINHHDKRPPNRFRWLRFDILFATVGKTVRSGGAIGTPQDAFSRAFGSQKPKTVDPNFPPDPQKKSCPFDVWRPKIGSLILDPHRSLDTESLEEVPWQGVLAP</sequence>
<proteinExistence type="predicted"/>
<dbReference type="Proteomes" id="UP000030765">
    <property type="component" value="Unassembled WGS sequence"/>
</dbReference>
<evidence type="ECO:0000313" key="4">
    <source>
        <dbReference type="Proteomes" id="UP000030765"/>
    </source>
</evidence>
<organism evidence="2">
    <name type="scientific">Anopheles sinensis</name>
    <name type="common">Mosquito</name>
    <dbReference type="NCBI Taxonomy" id="74873"/>
    <lineage>
        <taxon>Eukaryota</taxon>
        <taxon>Metazoa</taxon>
        <taxon>Ecdysozoa</taxon>
        <taxon>Arthropoda</taxon>
        <taxon>Hexapoda</taxon>
        <taxon>Insecta</taxon>
        <taxon>Pterygota</taxon>
        <taxon>Neoptera</taxon>
        <taxon>Endopterygota</taxon>
        <taxon>Diptera</taxon>
        <taxon>Nematocera</taxon>
        <taxon>Culicoidea</taxon>
        <taxon>Culicidae</taxon>
        <taxon>Anophelinae</taxon>
        <taxon>Anopheles</taxon>
    </lineage>
</organism>